<dbReference type="PANTHER" id="PTHR43630:SF2">
    <property type="entry name" value="GLYCOSYLTRANSFERASE"/>
    <property type="match status" value="1"/>
</dbReference>
<evidence type="ECO:0000313" key="4">
    <source>
        <dbReference type="Proteomes" id="UP000032431"/>
    </source>
</evidence>
<dbReference type="PATRIC" id="fig|29343.3.peg.402"/>
<feature type="repeat" description="TPR" evidence="1">
    <location>
        <begin position="287"/>
        <end position="320"/>
    </location>
</feature>
<dbReference type="InterPro" id="IPR001173">
    <property type="entry name" value="Glyco_trans_2-like"/>
</dbReference>
<organism evidence="3 4">
    <name type="scientific">[Clostridium] cellulosi</name>
    <dbReference type="NCBI Taxonomy" id="29343"/>
    <lineage>
        <taxon>Bacteria</taxon>
        <taxon>Bacillati</taxon>
        <taxon>Bacillota</taxon>
        <taxon>Clostridia</taxon>
        <taxon>Eubacteriales</taxon>
        <taxon>Oscillospiraceae</taxon>
        <taxon>Oscillospiraceae incertae sedis</taxon>
    </lineage>
</organism>
<dbReference type="Gene3D" id="1.25.40.10">
    <property type="entry name" value="Tetratricopeptide repeat domain"/>
    <property type="match status" value="2"/>
</dbReference>
<dbReference type="KEGG" id="ccel:CCDG5_0386"/>
<name>A0A078KQV1_9FIRM</name>
<evidence type="ECO:0000259" key="2">
    <source>
        <dbReference type="Pfam" id="PF00535"/>
    </source>
</evidence>
<dbReference type="CDD" id="cd02511">
    <property type="entry name" value="Beta4Glucosyltransferase"/>
    <property type="match status" value="1"/>
</dbReference>
<dbReference type="Gene3D" id="3.90.550.10">
    <property type="entry name" value="Spore Coat Polysaccharide Biosynthesis Protein SpsA, Chain A"/>
    <property type="match status" value="1"/>
</dbReference>
<dbReference type="Proteomes" id="UP000032431">
    <property type="component" value="Chromosome I"/>
</dbReference>
<feature type="domain" description="Glycosyltransferase 2-like" evidence="2">
    <location>
        <begin position="15"/>
        <end position="137"/>
    </location>
</feature>
<dbReference type="STRING" id="29343.CCDG5_0386"/>
<accession>A0A078KQV1</accession>
<gene>
    <name evidence="3" type="ORF">CCDG5_0386</name>
</gene>
<evidence type="ECO:0000313" key="3">
    <source>
        <dbReference type="EMBL" id="CDZ23525.1"/>
    </source>
</evidence>
<reference evidence="4" key="1">
    <citation type="submission" date="2014-07" db="EMBL/GenBank/DDBJ databases">
        <authorList>
            <person name="Wibberg D."/>
        </authorList>
    </citation>
    <scope>NUCLEOTIDE SEQUENCE [LARGE SCALE GENOMIC DNA]</scope>
    <source>
        <strain evidence="4">DG5</strain>
    </source>
</reference>
<dbReference type="OrthoDB" id="9815923at2"/>
<dbReference type="Pfam" id="PF00535">
    <property type="entry name" value="Glycos_transf_2"/>
    <property type="match status" value="1"/>
</dbReference>
<keyword evidence="1" id="KW-0802">TPR repeat</keyword>
<dbReference type="InterPro" id="IPR029044">
    <property type="entry name" value="Nucleotide-diphossugar_trans"/>
</dbReference>
<dbReference type="PANTHER" id="PTHR43630">
    <property type="entry name" value="POLY-BETA-1,6-N-ACETYL-D-GLUCOSAMINE SYNTHASE"/>
    <property type="match status" value="1"/>
</dbReference>
<dbReference type="AlphaFoldDB" id="A0A078KQV1"/>
<dbReference type="EMBL" id="LM995447">
    <property type="protein sequence ID" value="CDZ23525.1"/>
    <property type="molecule type" value="Genomic_DNA"/>
</dbReference>
<dbReference type="InterPro" id="IPR011990">
    <property type="entry name" value="TPR-like_helical_dom_sf"/>
</dbReference>
<keyword evidence="4" id="KW-1185">Reference proteome</keyword>
<dbReference type="PROSITE" id="PS50005">
    <property type="entry name" value="TPR"/>
    <property type="match status" value="1"/>
</dbReference>
<dbReference type="HOGENOM" id="CLU_372450_0_0_9"/>
<protein>
    <recommendedName>
        <fullName evidence="2">Glycosyltransferase 2-like domain-containing protein</fullName>
    </recommendedName>
</protein>
<dbReference type="SMART" id="SM00028">
    <property type="entry name" value="TPR"/>
    <property type="match status" value="4"/>
</dbReference>
<dbReference type="SUPFAM" id="SSF48452">
    <property type="entry name" value="TPR-like"/>
    <property type="match status" value="1"/>
</dbReference>
<sequence>MKAHIKNPYNIKITACTITKNEEKTIARSINSYKKYVDEIIIVDTGSTDNTVKIAKSLGAKIINFKWCNDFAAAKNAGLDAATGDWIIFLDADEYFADDTCKKVRAVIAEAIRQNKNAVGCRMENYDQDTGVNLVEGFSVRIFEKGTRYRYPVHEEIYNPKGVNVLTVGKSYFYLKHSGYSSKIIAKKCKRNLDIMLKELDELSDERRRIIYYSYISDSYFGINKLNEAIKYAKMYLEGSKEKNIRILGCELRPYMNIIQGMETLKEDPEKIVPYATEFLETFPDSPEAHFEAGRSYRRMFMFNAALDELNKAVEMAKNYSGVYVDTVDAKKASVYNECGMCCEALHNPVKAMDYYYKAYNEGNDYQSALFNLIRLVRNMPAEEVDSFIRSLYAGVSQKKHLAVLAALMTHYMVPQIIECYAAYRMDKKDDPINGEVTAFVMAGKGNFKSAAEMFLLSYKVSKSKNTLARCLICAVLSNDSEAIEEIRKDCSKPRLFMFGLADKKPQLKNKDLYDIATLLAECRNMGQADFAMQRLEAMAEQLSGKELLRLSRFLADTFFFEAALYAARYADLSAKAIFMQGYCLYNLHRYNEAIDLLLLARHLHLEPSYINDIYNRIKAIKESAPVDKPNDLSALKTLITQEIESGNIEKAVMDIEEYKELAEPDADIYAAEASAMYYICEYKRAAVAVQCGLLKDDKNVDLLYNAGCIFEKLGNKKRATSMYKKALKYCTDAELTTEIEQMIKAL</sequence>
<proteinExistence type="predicted"/>
<evidence type="ECO:0000256" key="1">
    <source>
        <dbReference type="PROSITE-ProRule" id="PRU00339"/>
    </source>
</evidence>
<dbReference type="InterPro" id="IPR019734">
    <property type="entry name" value="TPR_rpt"/>
</dbReference>
<dbReference type="SUPFAM" id="SSF53448">
    <property type="entry name" value="Nucleotide-diphospho-sugar transferases"/>
    <property type="match status" value="1"/>
</dbReference>